<gene>
    <name evidence="2" type="ORF">NCGR_LOCUS53882</name>
</gene>
<reference evidence="2" key="1">
    <citation type="submission" date="2020-10" db="EMBL/GenBank/DDBJ databases">
        <authorList>
            <person name="Han B."/>
            <person name="Lu T."/>
            <person name="Zhao Q."/>
            <person name="Huang X."/>
            <person name="Zhao Y."/>
        </authorList>
    </citation>
    <scope>NUCLEOTIDE SEQUENCE</scope>
</reference>
<name>A0A811RLF3_9POAL</name>
<dbReference type="PANTHER" id="PTHR47035:SF3">
    <property type="entry name" value="OS11G0150450 PROTEIN"/>
    <property type="match status" value="1"/>
</dbReference>
<accession>A0A811RLF3</accession>
<keyword evidence="1" id="KW-0472">Membrane</keyword>
<comment type="caution">
    <text evidence="2">The sequence shown here is derived from an EMBL/GenBank/DDBJ whole genome shotgun (WGS) entry which is preliminary data.</text>
</comment>
<feature type="transmembrane region" description="Helical" evidence="1">
    <location>
        <begin position="6"/>
        <end position="31"/>
    </location>
</feature>
<dbReference type="InterPro" id="IPR053070">
    <property type="entry name" value="RING-type_E3_ubiquitin-ligase"/>
</dbReference>
<dbReference type="EMBL" id="CAJGYO010000015">
    <property type="protein sequence ID" value="CAD6270590.1"/>
    <property type="molecule type" value="Genomic_DNA"/>
</dbReference>
<proteinExistence type="predicted"/>
<evidence type="ECO:0000313" key="3">
    <source>
        <dbReference type="Proteomes" id="UP000604825"/>
    </source>
</evidence>
<dbReference type="Proteomes" id="UP000604825">
    <property type="component" value="Unassembled WGS sequence"/>
</dbReference>
<sequence>MGSSMALALAGFCFSVLFIVFVCTRLACALLRRRRRRGARSHRAAPALPQHYAHDYYADPDPFPFHAAAAAASPGLDPAAVAAFPTRAYNAAAARASESDDDFHSPVATRDYDGGDCSWRLARSRTFLPAGFVGGLRIGMPQLATQARSGEAGRPSEVWGNERRAGSTAGDLFRGGRKESDWKWGALEHLRVAVSAYLGSSGYIRCHVRLVFSQRVQV</sequence>
<evidence type="ECO:0000256" key="1">
    <source>
        <dbReference type="SAM" id="Phobius"/>
    </source>
</evidence>
<keyword evidence="1" id="KW-1133">Transmembrane helix</keyword>
<dbReference type="AlphaFoldDB" id="A0A811RLF3"/>
<organism evidence="2 3">
    <name type="scientific">Miscanthus lutarioriparius</name>
    <dbReference type="NCBI Taxonomy" id="422564"/>
    <lineage>
        <taxon>Eukaryota</taxon>
        <taxon>Viridiplantae</taxon>
        <taxon>Streptophyta</taxon>
        <taxon>Embryophyta</taxon>
        <taxon>Tracheophyta</taxon>
        <taxon>Spermatophyta</taxon>
        <taxon>Magnoliopsida</taxon>
        <taxon>Liliopsida</taxon>
        <taxon>Poales</taxon>
        <taxon>Poaceae</taxon>
        <taxon>PACMAD clade</taxon>
        <taxon>Panicoideae</taxon>
        <taxon>Andropogonodae</taxon>
        <taxon>Andropogoneae</taxon>
        <taxon>Saccharinae</taxon>
        <taxon>Miscanthus</taxon>
    </lineage>
</organism>
<dbReference type="PANTHER" id="PTHR47035">
    <property type="entry name" value="OS11G0150450 PROTEIN"/>
    <property type="match status" value="1"/>
</dbReference>
<protein>
    <submittedName>
        <fullName evidence="2">Uncharacterized protein</fullName>
    </submittedName>
</protein>
<evidence type="ECO:0000313" key="2">
    <source>
        <dbReference type="EMBL" id="CAD6270590.1"/>
    </source>
</evidence>
<keyword evidence="3" id="KW-1185">Reference proteome</keyword>
<keyword evidence="1" id="KW-0812">Transmembrane</keyword>